<evidence type="ECO:0000256" key="1">
    <source>
        <dbReference type="SAM" id="MobiDB-lite"/>
    </source>
</evidence>
<evidence type="ECO:0000313" key="2">
    <source>
        <dbReference type="EMBL" id="KNZ53820.1"/>
    </source>
</evidence>
<organism evidence="2 3">
    <name type="scientific">Puccinia sorghi</name>
    <dbReference type="NCBI Taxonomy" id="27349"/>
    <lineage>
        <taxon>Eukaryota</taxon>
        <taxon>Fungi</taxon>
        <taxon>Dikarya</taxon>
        <taxon>Basidiomycota</taxon>
        <taxon>Pucciniomycotina</taxon>
        <taxon>Pucciniomycetes</taxon>
        <taxon>Pucciniales</taxon>
        <taxon>Pucciniaceae</taxon>
        <taxon>Puccinia</taxon>
    </lineage>
</organism>
<keyword evidence="3" id="KW-1185">Reference proteome</keyword>
<proteinExistence type="predicted"/>
<dbReference type="AlphaFoldDB" id="A0A0L6V100"/>
<reference evidence="2 3" key="1">
    <citation type="submission" date="2015-08" db="EMBL/GenBank/DDBJ databases">
        <title>Next Generation Sequencing and Analysis of the Genome of Puccinia sorghi L Schw, the Causal Agent of Maize Common Rust.</title>
        <authorList>
            <person name="Rochi L."/>
            <person name="Burguener G."/>
            <person name="Darino M."/>
            <person name="Turjanski A."/>
            <person name="Kreff E."/>
            <person name="Dieguez M.J."/>
            <person name="Sacco F."/>
        </authorList>
    </citation>
    <scope>NUCLEOTIDE SEQUENCE [LARGE SCALE GENOMIC DNA]</scope>
    <source>
        <strain evidence="2 3">RO10H11247</strain>
    </source>
</reference>
<sequence>MWSWLLQDGAGILVCCRMIGGVAEVVARDFVRIHLSAIRKGANDQEGFRRPGGDSDDQVGIPTTRWGFRRPGGDSDDQEGIPTTRRGFRRQGGV</sequence>
<comment type="caution">
    <text evidence="2">The sequence shown here is derived from an EMBL/GenBank/DDBJ whole genome shotgun (WGS) entry which is preliminary data.</text>
</comment>
<dbReference type="EMBL" id="LAVV01008089">
    <property type="protein sequence ID" value="KNZ53820.1"/>
    <property type="molecule type" value="Genomic_DNA"/>
</dbReference>
<feature type="region of interest" description="Disordered" evidence="1">
    <location>
        <begin position="43"/>
        <end position="94"/>
    </location>
</feature>
<accession>A0A0L6V100</accession>
<dbReference type="VEuPathDB" id="FungiDB:VP01_3128g4"/>
<evidence type="ECO:0000313" key="3">
    <source>
        <dbReference type="Proteomes" id="UP000037035"/>
    </source>
</evidence>
<dbReference type="Proteomes" id="UP000037035">
    <property type="component" value="Unassembled WGS sequence"/>
</dbReference>
<feature type="compositionally biased region" description="Basic and acidic residues" evidence="1">
    <location>
        <begin position="43"/>
        <end position="53"/>
    </location>
</feature>
<protein>
    <submittedName>
        <fullName evidence="2">Putative signal peptide protein</fullName>
    </submittedName>
</protein>
<name>A0A0L6V100_9BASI</name>
<gene>
    <name evidence="2" type="ORF">VP01_3128g4</name>
</gene>